<evidence type="ECO:0000313" key="2">
    <source>
        <dbReference type="Proteomes" id="UP000467249"/>
    </source>
</evidence>
<dbReference type="Pfam" id="PF14081">
    <property type="entry name" value="DUF4262"/>
    <property type="match status" value="1"/>
</dbReference>
<evidence type="ECO:0008006" key="3">
    <source>
        <dbReference type="Google" id="ProtNLM"/>
    </source>
</evidence>
<protein>
    <recommendedName>
        <fullName evidence="3">DUF4262 domain-containing protein</fullName>
    </recommendedName>
</protein>
<dbReference type="AlphaFoldDB" id="A0A6N4W9T7"/>
<name>A0A6N4W9T7_9MYCO</name>
<proteinExistence type="predicted"/>
<gene>
    <name evidence="1" type="ORF">MANY_40730</name>
</gene>
<evidence type="ECO:0000313" key="1">
    <source>
        <dbReference type="EMBL" id="BBZ78736.1"/>
    </source>
</evidence>
<dbReference type="EMBL" id="AP022620">
    <property type="protein sequence ID" value="BBZ78736.1"/>
    <property type="molecule type" value="Genomic_DNA"/>
</dbReference>
<reference evidence="1 2" key="1">
    <citation type="journal article" date="2019" name="Emerg. Microbes Infect.">
        <title>Comprehensive subspecies identification of 175 nontuberculous mycobacteria species based on 7547 genomic profiles.</title>
        <authorList>
            <person name="Matsumoto Y."/>
            <person name="Kinjo T."/>
            <person name="Motooka D."/>
            <person name="Nabeya D."/>
            <person name="Jung N."/>
            <person name="Uechi K."/>
            <person name="Horii T."/>
            <person name="Iida T."/>
            <person name="Fujita J."/>
            <person name="Nakamura S."/>
        </authorList>
    </citation>
    <scope>NUCLEOTIDE SEQUENCE [LARGE SCALE GENOMIC DNA]</scope>
    <source>
        <strain evidence="1 2">JCM 30275</strain>
    </source>
</reference>
<accession>A0A6N4W9T7</accession>
<dbReference type="KEGG" id="many:MANY_40730"/>
<sequence>MCWMCDHPGSTVADYLDVVRGKIDKRGWAVQYVEDLRMPFAYTAGMTAYGLPELLMTNVSPARAARVLNRSAQLQLAGRALSPGQQLRLPDGPLAEIVEVDHPEVHLPVAVAIHGPIRALQLVWADGRGRWPWAPDFCDQESRQPVLGMRWPLRPDVSRC</sequence>
<dbReference type="InterPro" id="IPR025358">
    <property type="entry name" value="DUF4262"/>
</dbReference>
<dbReference type="Proteomes" id="UP000467249">
    <property type="component" value="Chromosome"/>
</dbReference>
<keyword evidence="2" id="KW-1185">Reference proteome</keyword>
<organism evidence="1 2">
    <name type="scientific">Mycolicibacterium anyangense</name>
    <dbReference type="NCBI Taxonomy" id="1431246"/>
    <lineage>
        <taxon>Bacteria</taxon>
        <taxon>Bacillati</taxon>
        <taxon>Actinomycetota</taxon>
        <taxon>Actinomycetes</taxon>
        <taxon>Mycobacteriales</taxon>
        <taxon>Mycobacteriaceae</taxon>
        <taxon>Mycolicibacterium</taxon>
    </lineage>
</organism>